<dbReference type="EMBL" id="CDQK01000002">
    <property type="protein sequence ID" value="CEP21773.1"/>
    <property type="molecule type" value="Genomic_DNA"/>
</dbReference>
<feature type="region of interest" description="Disordered" evidence="7">
    <location>
        <begin position="340"/>
        <end position="395"/>
    </location>
</feature>
<feature type="domain" description="Fork-head" evidence="8">
    <location>
        <begin position="243"/>
        <end position="336"/>
    </location>
</feature>
<dbReference type="InterPro" id="IPR036388">
    <property type="entry name" value="WH-like_DNA-bd_sf"/>
</dbReference>
<dbReference type="FunFam" id="1.10.10.10:FF:000260">
    <property type="entry name" value="Forkhead transcription factor (Sep1)"/>
    <property type="match status" value="1"/>
</dbReference>
<dbReference type="SUPFAM" id="SSF46785">
    <property type="entry name" value="Winged helix' DNA-binding domain"/>
    <property type="match status" value="1"/>
</dbReference>
<dbReference type="InterPro" id="IPR030456">
    <property type="entry name" value="TF_fork_head_CS_2"/>
</dbReference>
<evidence type="ECO:0000256" key="4">
    <source>
        <dbReference type="ARBA" id="ARBA00023163"/>
    </source>
</evidence>
<evidence type="ECO:0000259" key="8">
    <source>
        <dbReference type="PROSITE" id="PS50039"/>
    </source>
</evidence>
<evidence type="ECO:0000256" key="5">
    <source>
        <dbReference type="ARBA" id="ARBA00023242"/>
    </source>
</evidence>
<dbReference type="GO" id="GO:0005634">
    <property type="term" value="C:nucleus"/>
    <property type="evidence" value="ECO:0007669"/>
    <property type="project" value="UniProtKB-SubCell"/>
</dbReference>
<keyword evidence="3 6" id="KW-0238">DNA-binding</keyword>
<accession>A0A0H5C1W9</accession>
<evidence type="ECO:0000256" key="2">
    <source>
        <dbReference type="ARBA" id="ARBA00023015"/>
    </source>
</evidence>
<feature type="compositionally biased region" description="Low complexity" evidence="7">
    <location>
        <begin position="347"/>
        <end position="363"/>
    </location>
</feature>
<dbReference type="PRINTS" id="PR00053">
    <property type="entry name" value="FORKHEAD"/>
</dbReference>
<keyword evidence="5 6" id="KW-0539">Nucleus</keyword>
<dbReference type="PROSITE" id="PS50039">
    <property type="entry name" value="FORK_HEAD_3"/>
    <property type="match status" value="1"/>
</dbReference>
<dbReference type="Pfam" id="PF00250">
    <property type="entry name" value="Forkhead"/>
    <property type="match status" value="1"/>
</dbReference>
<dbReference type="InterPro" id="IPR036390">
    <property type="entry name" value="WH_DNA-bd_sf"/>
</dbReference>
<organism evidence="9 10">
    <name type="scientific">Cyberlindnera jadinii (strain ATCC 18201 / CBS 1600 / BCRC 20928 / JCM 3617 / NBRC 0987 / NRRL Y-1542)</name>
    <name type="common">Torula yeast</name>
    <name type="synonym">Candida utilis</name>
    <dbReference type="NCBI Taxonomy" id="983966"/>
    <lineage>
        <taxon>Eukaryota</taxon>
        <taxon>Fungi</taxon>
        <taxon>Dikarya</taxon>
        <taxon>Ascomycota</taxon>
        <taxon>Saccharomycotina</taxon>
        <taxon>Saccharomycetes</taxon>
        <taxon>Phaffomycetales</taxon>
        <taxon>Phaffomycetaceae</taxon>
        <taxon>Cyberlindnera</taxon>
    </lineage>
</organism>
<evidence type="ECO:0000256" key="6">
    <source>
        <dbReference type="PROSITE-ProRule" id="PRU00089"/>
    </source>
</evidence>
<dbReference type="PROSITE" id="PS00658">
    <property type="entry name" value="FORK_HEAD_2"/>
    <property type="match status" value="1"/>
</dbReference>
<keyword evidence="4" id="KW-0804">Transcription</keyword>
<dbReference type="CDD" id="cd00059">
    <property type="entry name" value="FH_FOX"/>
    <property type="match status" value="1"/>
</dbReference>
<sequence>MSPGEDLNTNLIKSLTSVHLPPPPSGHHQHQEQRSPLAEYSTIPVIEPLRPKRTPVEAKKDHSIQINTVTPVQTKEAVSLQRDTHSIENTTEVALQSSKQMSGARSKRSSATSVDVVQPLTTPPHTVSRAESGGRLKKNKVQDTPTVTQGRPKRSAKDPLSPQYSSPSNFQPEKVVASARKVSKPPQPSFVQSSKPLKRQVREQRSAQQQEQEQYPQQEQQLEEVELPSPSKMPKIICDSPQKPPYSYAVLIGMAILRGKNRKLTLSQIYHWISSTFKYYKMEDVGWQNSIRHNLSLNKAFIKTDKSIDGKGHYWEIVKGHEMQFYRNKHGKKVQTVIQPVPPPRQLKPAPLSASKSLSLNPPARSPSTSESDNSEDEHEPSNTQTPKAQIRSTDTQFGYLDRTPLRKSNSAIGLQRFALPKVVVTDADEVDVSTNDSLIPRKKQQLKAVSTGNGQLTNIPQLEAPETSWAASALGERIIFGQVKPDSPEQLKPNLPLTSSFSCNTNYELSPLRRQETGPLLEPLTPGSRVASFATALNVQSSQSSVRTPLRNANSNSQNLPSGIMSANSHLLQFLRTPTAKTRTPNGNTNSILKKFWPSPSVMDDFYTSPSVPRNGEGSYHETLFGSPEKQPRRQLFQENSGTYDLFGVDICSVVQRAVDSCHENRLDSLVEKDGSSTDDDNDDDH</sequence>
<dbReference type="PANTHER" id="PTHR45881">
    <property type="entry name" value="CHECKPOINT SUPPRESSOR 1-LIKE, ISOFORM A-RELATED"/>
    <property type="match status" value="1"/>
</dbReference>
<dbReference type="AlphaFoldDB" id="A0A0H5C1W9"/>
<feature type="DNA-binding region" description="Fork-head" evidence="6">
    <location>
        <begin position="243"/>
        <end position="336"/>
    </location>
</feature>
<protein>
    <submittedName>
        <fullName evidence="9">HCM1 protein</fullName>
    </submittedName>
</protein>
<feature type="region of interest" description="Disordered" evidence="7">
    <location>
        <begin position="1"/>
        <end position="233"/>
    </location>
</feature>
<dbReference type="InterPro" id="IPR001766">
    <property type="entry name" value="Fork_head_dom"/>
</dbReference>
<dbReference type="GO" id="GO:0000978">
    <property type="term" value="F:RNA polymerase II cis-regulatory region sequence-specific DNA binding"/>
    <property type="evidence" value="ECO:0007669"/>
    <property type="project" value="TreeGrafter"/>
</dbReference>
<feature type="compositionally biased region" description="Polar residues" evidence="7">
    <location>
        <begin position="87"/>
        <end position="125"/>
    </location>
</feature>
<evidence type="ECO:0000313" key="9">
    <source>
        <dbReference type="EMBL" id="CEP21773.1"/>
    </source>
</evidence>
<dbReference type="InterPro" id="IPR018122">
    <property type="entry name" value="TF_fork_head_CS_1"/>
</dbReference>
<gene>
    <name evidence="9" type="primary">HCM1</name>
    <name evidence="9" type="ORF">BN1211_1974</name>
</gene>
<dbReference type="PROSITE" id="PS00657">
    <property type="entry name" value="FORK_HEAD_1"/>
    <property type="match status" value="1"/>
</dbReference>
<comment type="subcellular location">
    <subcellularLocation>
        <location evidence="1 6">Nucleus</location>
    </subcellularLocation>
</comment>
<feature type="compositionally biased region" description="Polar residues" evidence="7">
    <location>
        <begin position="382"/>
        <end position="395"/>
    </location>
</feature>
<evidence type="ECO:0000256" key="1">
    <source>
        <dbReference type="ARBA" id="ARBA00004123"/>
    </source>
</evidence>
<name>A0A0H5C1W9_CYBJN</name>
<evidence type="ECO:0000256" key="3">
    <source>
        <dbReference type="ARBA" id="ARBA00023125"/>
    </source>
</evidence>
<keyword evidence="2" id="KW-0805">Transcription regulation</keyword>
<feature type="compositionally biased region" description="Polar residues" evidence="7">
    <location>
        <begin position="162"/>
        <end position="171"/>
    </location>
</feature>
<dbReference type="Gene3D" id="1.10.10.10">
    <property type="entry name" value="Winged helix-like DNA-binding domain superfamily/Winged helix DNA-binding domain"/>
    <property type="match status" value="1"/>
</dbReference>
<reference evidence="10" key="1">
    <citation type="journal article" date="2015" name="J. Biotechnol.">
        <title>The structure of the Cyberlindnera jadinii genome and its relation to Candida utilis analyzed by the occurrence of single nucleotide polymorphisms.</title>
        <authorList>
            <person name="Rupp O."/>
            <person name="Brinkrolf K."/>
            <person name="Buerth C."/>
            <person name="Kunigo M."/>
            <person name="Schneider J."/>
            <person name="Jaenicke S."/>
            <person name="Goesmann A."/>
            <person name="Puehler A."/>
            <person name="Jaeger K.-E."/>
            <person name="Ernst J.F."/>
        </authorList>
    </citation>
    <scope>NUCLEOTIDE SEQUENCE [LARGE SCALE GENOMIC DNA]</scope>
    <source>
        <strain evidence="10">ATCC 18201 / CBS 1600 / BCRC 20928 / JCM 3617 / NBRC 0987 / NRRL Y-1542</strain>
    </source>
</reference>
<dbReference type="GO" id="GO:0001228">
    <property type="term" value="F:DNA-binding transcription activator activity, RNA polymerase II-specific"/>
    <property type="evidence" value="ECO:0007669"/>
    <property type="project" value="UniProtKB-ARBA"/>
</dbReference>
<feature type="compositionally biased region" description="Low complexity" evidence="7">
    <location>
        <begin position="206"/>
        <end position="220"/>
    </location>
</feature>
<evidence type="ECO:0000313" key="10">
    <source>
        <dbReference type="Proteomes" id="UP000038830"/>
    </source>
</evidence>
<feature type="compositionally biased region" description="Basic and acidic residues" evidence="7">
    <location>
        <begin position="54"/>
        <end position="63"/>
    </location>
</feature>
<proteinExistence type="predicted"/>
<evidence type="ECO:0000256" key="7">
    <source>
        <dbReference type="SAM" id="MobiDB-lite"/>
    </source>
</evidence>
<dbReference type="PANTHER" id="PTHR45881:SF1">
    <property type="entry name" value="FORK HEAD PROTEIN HOMOLOG 2"/>
    <property type="match status" value="1"/>
</dbReference>
<dbReference type="SMART" id="SM00339">
    <property type="entry name" value="FH"/>
    <property type="match status" value="1"/>
</dbReference>
<dbReference type="Proteomes" id="UP000038830">
    <property type="component" value="Unassembled WGS sequence"/>
</dbReference>
<feature type="compositionally biased region" description="Polar residues" evidence="7">
    <location>
        <begin position="7"/>
        <end position="17"/>
    </location>
</feature>
<feature type="compositionally biased region" description="Polar residues" evidence="7">
    <location>
        <begin position="64"/>
        <end position="73"/>
    </location>
</feature>